<keyword evidence="2" id="KW-0472">Membrane</keyword>
<feature type="domain" description="DUF6535" evidence="3">
    <location>
        <begin position="104"/>
        <end position="289"/>
    </location>
</feature>
<evidence type="ECO:0000256" key="1">
    <source>
        <dbReference type="SAM" id="MobiDB-lite"/>
    </source>
</evidence>
<feature type="region of interest" description="Disordered" evidence="1">
    <location>
        <begin position="43"/>
        <end position="63"/>
    </location>
</feature>
<keyword evidence="2" id="KW-0812">Transmembrane</keyword>
<protein>
    <recommendedName>
        <fullName evidence="3">DUF6535 domain-containing protein</fullName>
    </recommendedName>
</protein>
<feature type="transmembrane region" description="Helical" evidence="2">
    <location>
        <begin position="264"/>
        <end position="288"/>
    </location>
</feature>
<reference evidence="4 5" key="1">
    <citation type="journal article" date="2012" name="Appl. Environ. Microbiol.">
        <title>Short-read sequencing for genomic analysis of the brown rot fungus Fibroporia radiculosa.</title>
        <authorList>
            <person name="Tang J.D."/>
            <person name="Perkins A.D."/>
            <person name="Sonstegard T.S."/>
            <person name="Schroeder S.G."/>
            <person name="Burgess S.C."/>
            <person name="Diehl S.V."/>
        </authorList>
    </citation>
    <scope>NUCLEOTIDE SEQUENCE [LARGE SCALE GENOMIC DNA]</scope>
    <source>
        <strain evidence="4 5">TFFH 294</strain>
    </source>
</reference>
<dbReference type="EMBL" id="HE797207">
    <property type="protein sequence ID" value="CCM05804.1"/>
    <property type="molecule type" value="Genomic_DNA"/>
</dbReference>
<feature type="transmembrane region" description="Helical" evidence="2">
    <location>
        <begin position="294"/>
        <end position="319"/>
    </location>
</feature>
<accession>J4H4Y6</accession>
<dbReference type="Pfam" id="PF20153">
    <property type="entry name" value="DUF6535"/>
    <property type="match status" value="1"/>
</dbReference>
<dbReference type="InterPro" id="IPR045338">
    <property type="entry name" value="DUF6535"/>
</dbReference>
<dbReference type="GeneID" id="24100715"/>
<dbReference type="InParanoid" id="J4H4Y6"/>
<feature type="transmembrane region" description="Helical" evidence="2">
    <location>
        <begin position="331"/>
        <end position="354"/>
    </location>
</feature>
<evidence type="ECO:0000313" key="5">
    <source>
        <dbReference type="Proteomes" id="UP000006352"/>
    </source>
</evidence>
<dbReference type="AlphaFoldDB" id="J4H4Y6"/>
<dbReference type="Proteomes" id="UP000006352">
    <property type="component" value="Unassembled WGS sequence"/>
</dbReference>
<gene>
    <name evidence="4" type="ORF">FIBRA_08038</name>
</gene>
<evidence type="ECO:0000259" key="3">
    <source>
        <dbReference type="Pfam" id="PF20153"/>
    </source>
</evidence>
<name>J4H4Y6_9APHY</name>
<feature type="transmembrane region" description="Helical" evidence="2">
    <location>
        <begin position="128"/>
        <end position="149"/>
    </location>
</feature>
<dbReference type="HOGENOM" id="CLU_367236_0_0_1"/>
<feature type="compositionally biased region" description="Polar residues" evidence="1">
    <location>
        <begin position="50"/>
        <end position="62"/>
    </location>
</feature>
<keyword evidence="5" id="KW-1185">Reference proteome</keyword>
<keyword evidence="2" id="KW-1133">Transmembrane helix</keyword>
<feature type="transmembrane region" description="Helical" evidence="2">
    <location>
        <begin position="208"/>
        <end position="227"/>
    </location>
</feature>
<evidence type="ECO:0000256" key="2">
    <source>
        <dbReference type="SAM" id="Phobius"/>
    </source>
</evidence>
<dbReference type="RefSeq" id="XP_012185087.1">
    <property type="nucleotide sequence ID" value="XM_012329697.1"/>
</dbReference>
<evidence type="ECO:0000313" key="4">
    <source>
        <dbReference type="EMBL" id="CCM05804.1"/>
    </source>
</evidence>
<dbReference type="OrthoDB" id="3185525at2759"/>
<organism evidence="4 5">
    <name type="scientific">Fibroporia radiculosa</name>
    <dbReference type="NCBI Taxonomy" id="599839"/>
    <lineage>
        <taxon>Eukaryota</taxon>
        <taxon>Fungi</taxon>
        <taxon>Dikarya</taxon>
        <taxon>Basidiomycota</taxon>
        <taxon>Agaricomycotina</taxon>
        <taxon>Agaricomycetes</taxon>
        <taxon>Polyporales</taxon>
        <taxon>Fibroporiaceae</taxon>
        <taxon>Fibroporia</taxon>
    </lineage>
</organism>
<proteinExistence type="predicted"/>
<sequence>MAANIPRPSVAVSQDSLAENAISISVSEVPRITQPSFAMLGDHLRPPNISARTESNSSTAYVQETPKKRWQSLREANLQTSPIEEVDGEQPPEPLIDTADASAWRECSKMVYAHDQSKIDNWNKEIDALLLFAGLFSAVVTAFTVPYYATLMPSTDPTAAILAQISAQLASFQTSTGFVNSTEPAFSFPATDSSSPAAASSLIDRVNALWLAALVVSLAAATIAISLRQWLNQHAMRDWATPRQSVLVWCIRHKGFNQWHVEGIVALVPILLHFALILFLAGLVALLWSWNRTIFGVVMALAGLTLLFTIYTTLMPAIFLENCPYKSPQALLMVGLTTVVSRVLFPILCLIPYLGGKIFSRTISPIRTTWAAYQLDWIRPYEFVSDSSLLVSADNAMMDDTFLDGVVDAYIKERNVTDASDALKAIYDSRSQSEGSSVNPTILRKLRYMAVRLVEGCQFEGSLPESLAYLLEQNRYDCVPELFERVLDVFQNRARDMRKETRTRLVRVVLDISRTYVAHVQVHYLHTLLSYIPLTLADLDAQTFVRIVVEILLLSLSATSLDIADRDYVRDELQNKLLGQRPILEYEDDEKSEALGGLSPSFSSGFPFTDEVEKTPASRRRHVLDVLDGCLEIAEDLVAARVVDIEIREEEQMKRAKNWRVKRISSTPGAHHRLEIGLQKVEECTSCRSEQARQLAGSERVGYSKWREIIAKIKKNEEYEDLTSELVEHAGELFLPDTDWRRLVVLLPDRKTIRAAARIG</sequence>